<comment type="caution">
    <text evidence="3">The sequence shown here is derived from an EMBL/GenBank/DDBJ whole genome shotgun (WGS) entry which is preliminary data.</text>
</comment>
<dbReference type="InterPro" id="IPR027474">
    <property type="entry name" value="L-asparaginase_N"/>
</dbReference>
<dbReference type="PROSITE" id="PS51732">
    <property type="entry name" value="ASN_GLN_ASE_3"/>
    <property type="match status" value="1"/>
</dbReference>
<protein>
    <submittedName>
        <fullName evidence="3">Asparaginase</fullName>
    </submittedName>
</protein>
<proteinExistence type="predicted"/>
<dbReference type="InterPro" id="IPR036152">
    <property type="entry name" value="Asp/glu_Ase-like_sf"/>
</dbReference>
<organism evidence="3 4">
    <name type="scientific">Flagellimonas chongwuensis</name>
    <dbReference type="NCBI Taxonomy" id="2697365"/>
    <lineage>
        <taxon>Bacteria</taxon>
        <taxon>Pseudomonadati</taxon>
        <taxon>Bacteroidota</taxon>
        <taxon>Flavobacteriia</taxon>
        <taxon>Flavobacteriales</taxon>
        <taxon>Flavobacteriaceae</taxon>
        <taxon>Flagellimonas</taxon>
    </lineage>
</organism>
<evidence type="ECO:0000259" key="2">
    <source>
        <dbReference type="Pfam" id="PF00710"/>
    </source>
</evidence>
<dbReference type="PIRSF" id="PIRSF001220">
    <property type="entry name" value="L-ASNase_gatD"/>
    <property type="match status" value="1"/>
</dbReference>
<name>A0A850NF75_9FLAO</name>
<dbReference type="SUPFAM" id="SSF53774">
    <property type="entry name" value="Glutaminase/Asparaginase"/>
    <property type="match status" value="1"/>
</dbReference>
<dbReference type="InterPro" id="IPR037152">
    <property type="entry name" value="L-asparaginase_N_sf"/>
</dbReference>
<reference evidence="3 4" key="1">
    <citation type="submission" date="2020-01" db="EMBL/GenBank/DDBJ databases">
        <title>Draft Genome Analysis of Muricauda sp. HICW Isolated from coastal seawater of PR China.</title>
        <authorList>
            <person name="Chen M.-X."/>
        </authorList>
    </citation>
    <scope>NUCLEOTIDE SEQUENCE [LARGE SCALE GENOMIC DNA]</scope>
    <source>
        <strain evidence="3 4">HICW</strain>
    </source>
</reference>
<dbReference type="Proteomes" id="UP000558089">
    <property type="component" value="Unassembled WGS sequence"/>
</dbReference>
<dbReference type="Pfam" id="PF00710">
    <property type="entry name" value="Asparaginase"/>
    <property type="match status" value="1"/>
</dbReference>
<feature type="domain" description="L-asparaginase N-terminal" evidence="2">
    <location>
        <begin position="2"/>
        <end position="151"/>
    </location>
</feature>
<dbReference type="AlphaFoldDB" id="A0A850NF75"/>
<evidence type="ECO:0000256" key="1">
    <source>
        <dbReference type="PIRSR" id="PIRSR001220-1"/>
    </source>
</evidence>
<sequence length="161" mass="17924">MIQIFTTGGTIEGLDYTDDGGITSSDVGIMDFLDKANIDFEYTIEGVFKKDSRAITENDRKLLVEKIKATNTNKILVTHGTYTMEDTAKYIGNRSLNKTIILVGAFILGTSKDTDAPFNLGYAICALQFLKPDVYIAMNGKLFHWSDVTKNLDTNKFESNE</sequence>
<keyword evidence="4" id="KW-1185">Reference proteome</keyword>
<dbReference type="EMBL" id="WYET01000001">
    <property type="protein sequence ID" value="NVN17570.1"/>
    <property type="molecule type" value="Genomic_DNA"/>
</dbReference>
<accession>A0A850NF75</accession>
<dbReference type="RefSeq" id="WP_176619446.1">
    <property type="nucleotide sequence ID" value="NZ_WYET01000001.1"/>
</dbReference>
<dbReference type="GO" id="GO:0004067">
    <property type="term" value="F:asparaginase activity"/>
    <property type="evidence" value="ECO:0007669"/>
    <property type="project" value="UniProtKB-UniRule"/>
</dbReference>
<dbReference type="InterPro" id="IPR006034">
    <property type="entry name" value="Asparaginase/glutaminase-like"/>
</dbReference>
<dbReference type="PRINTS" id="PR00139">
    <property type="entry name" value="ASNGLNASE"/>
</dbReference>
<evidence type="ECO:0000313" key="3">
    <source>
        <dbReference type="EMBL" id="NVN17570.1"/>
    </source>
</evidence>
<gene>
    <name evidence="3" type="ORF">GUA46_04380</name>
</gene>
<feature type="active site" description="O-isoaspartyl threonine intermediate" evidence="1">
    <location>
        <position position="10"/>
    </location>
</feature>
<dbReference type="PIRSF" id="PIRSF500176">
    <property type="entry name" value="L_ASNase"/>
    <property type="match status" value="1"/>
</dbReference>
<dbReference type="Gene3D" id="3.40.50.1170">
    <property type="entry name" value="L-asparaginase, N-terminal domain"/>
    <property type="match status" value="1"/>
</dbReference>
<evidence type="ECO:0000313" key="4">
    <source>
        <dbReference type="Proteomes" id="UP000558089"/>
    </source>
</evidence>